<dbReference type="RefSeq" id="WP_302244185.1">
    <property type="nucleotide sequence ID" value="NZ_JAULJQ010000004.1"/>
</dbReference>
<comment type="caution">
    <text evidence="16">The sequence shown here is derived from an EMBL/GenBank/DDBJ whole genome shotgun (WGS) entry which is preliminary data.</text>
</comment>
<dbReference type="PROSITE" id="PS50975">
    <property type="entry name" value="ATP_GRASP"/>
    <property type="match status" value="1"/>
</dbReference>
<keyword evidence="10" id="KW-0133">Cell shape</keyword>
<evidence type="ECO:0000313" key="17">
    <source>
        <dbReference type="Proteomes" id="UP001171111"/>
    </source>
</evidence>
<evidence type="ECO:0000256" key="1">
    <source>
        <dbReference type="ARBA" id="ARBA00001936"/>
    </source>
</evidence>
<dbReference type="Gene3D" id="3.40.50.20">
    <property type="match status" value="1"/>
</dbReference>
<dbReference type="InterPro" id="IPR016185">
    <property type="entry name" value="PreATP-grasp_dom_sf"/>
</dbReference>
<dbReference type="NCBIfam" id="NF002527">
    <property type="entry name" value="PRK01966.1-3"/>
    <property type="match status" value="1"/>
</dbReference>
<name>A0ABT8T997_9BACT</name>
<dbReference type="InterPro" id="IPR000291">
    <property type="entry name" value="D-Ala_lig_Van_CS"/>
</dbReference>
<comment type="similarity">
    <text evidence="4">Belongs to the D-alanine--D-alanine ligase family.</text>
</comment>
<evidence type="ECO:0000256" key="12">
    <source>
        <dbReference type="ARBA" id="ARBA00023316"/>
    </source>
</evidence>
<comment type="cofactor">
    <cofactor evidence="2">
        <name>Mg(2+)</name>
        <dbReference type="ChEBI" id="CHEBI:18420"/>
    </cofactor>
</comment>
<keyword evidence="8 14" id="KW-0547">Nucleotide-binding</keyword>
<dbReference type="Gene3D" id="3.30.1490.20">
    <property type="entry name" value="ATP-grasp fold, A domain"/>
    <property type="match status" value="1"/>
</dbReference>
<keyword evidence="9 14" id="KW-0067">ATP-binding</keyword>
<evidence type="ECO:0000256" key="10">
    <source>
        <dbReference type="ARBA" id="ARBA00022960"/>
    </source>
</evidence>
<evidence type="ECO:0000256" key="5">
    <source>
        <dbReference type="ARBA" id="ARBA00012216"/>
    </source>
</evidence>
<dbReference type="InterPro" id="IPR011095">
    <property type="entry name" value="Dala_Dala_lig_C"/>
</dbReference>
<evidence type="ECO:0000313" key="16">
    <source>
        <dbReference type="EMBL" id="MDO2409318.1"/>
    </source>
</evidence>
<dbReference type="InterPro" id="IPR011127">
    <property type="entry name" value="Dala_Dala_lig_N"/>
</dbReference>
<keyword evidence="17" id="KW-1185">Reference proteome</keyword>
<dbReference type="PANTHER" id="PTHR23132:SF23">
    <property type="entry name" value="D-ALANINE--D-ALANINE LIGASE B"/>
    <property type="match status" value="1"/>
</dbReference>
<comment type="cofactor">
    <cofactor evidence="1">
        <name>Mn(2+)</name>
        <dbReference type="ChEBI" id="CHEBI:29035"/>
    </cofactor>
</comment>
<dbReference type="GO" id="GO:0008716">
    <property type="term" value="F:D-alanine-D-alanine ligase activity"/>
    <property type="evidence" value="ECO:0007669"/>
    <property type="project" value="UniProtKB-EC"/>
</dbReference>
<protein>
    <recommendedName>
        <fullName evidence="5">D-alanine--D-alanine ligase</fullName>
        <ecNumber evidence="5">6.3.2.4</ecNumber>
    </recommendedName>
</protein>
<organism evidence="16 17">
    <name type="scientific">Campylobacter magnus</name>
    <dbReference type="NCBI Taxonomy" id="3026462"/>
    <lineage>
        <taxon>Bacteria</taxon>
        <taxon>Pseudomonadati</taxon>
        <taxon>Campylobacterota</taxon>
        <taxon>Epsilonproteobacteria</taxon>
        <taxon>Campylobacterales</taxon>
        <taxon>Campylobacteraceae</taxon>
        <taxon>Campylobacter</taxon>
    </lineage>
</organism>
<dbReference type="InterPro" id="IPR011761">
    <property type="entry name" value="ATP-grasp"/>
</dbReference>
<proteinExistence type="inferred from homology"/>
<dbReference type="PANTHER" id="PTHR23132">
    <property type="entry name" value="D-ALANINE--D-ALANINE LIGASE"/>
    <property type="match status" value="1"/>
</dbReference>
<dbReference type="Gene3D" id="3.30.470.20">
    <property type="entry name" value="ATP-grasp fold, B domain"/>
    <property type="match status" value="1"/>
</dbReference>
<evidence type="ECO:0000259" key="15">
    <source>
        <dbReference type="PROSITE" id="PS50975"/>
    </source>
</evidence>
<reference evidence="16 17" key="1">
    <citation type="submission" date="2023-06" db="EMBL/GenBank/DDBJ databases">
        <title>Campylobacter magnum sp. nov., isolated from cecal contents of domestic pigs (Sus scrofa domesticus).</title>
        <authorList>
            <person name="Papic B."/>
            <person name="Gruntar I."/>
        </authorList>
    </citation>
    <scope>NUCLEOTIDE SEQUENCE [LARGE SCALE GENOMIC DNA]</scope>
    <source>
        <strain evidence="17">34484-21</strain>
    </source>
</reference>
<dbReference type="Proteomes" id="UP001171111">
    <property type="component" value="Unassembled WGS sequence"/>
</dbReference>
<keyword evidence="12" id="KW-0961">Cell wall biogenesis/degradation</keyword>
<evidence type="ECO:0000256" key="14">
    <source>
        <dbReference type="PROSITE-ProRule" id="PRU00409"/>
    </source>
</evidence>
<feature type="domain" description="ATP-grasp" evidence="15">
    <location>
        <begin position="133"/>
        <end position="326"/>
    </location>
</feature>
<gene>
    <name evidence="16" type="ORF">Q2362_04290</name>
</gene>
<dbReference type="SUPFAM" id="SSF52440">
    <property type="entry name" value="PreATP-grasp domain"/>
    <property type="match status" value="1"/>
</dbReference>
<dbReference type="EC" id="6.3.2.4" evidence="5"/>
<evidence type="ECO:0000256" key="11">
    <source>
        <dbReference type="ARBA" id="ARBA00022984"/>
    </source>
</evidence>
<comment type="catalytic activity">
    <reaction evidence="13">
        <text>2 D-alanine + ATP = D-alanyl-D-alanine + ADP + phosphate + H(+)</text>
        <dbReference type="Rhea" id="RHEA:11224"/>
        <dbReference type="ChEBI" id="CHEBI:15378"/>
        <dbReference type="ChEBI" id="CHEBI:30616"/>
        <dbReference type="ChEBI" id="CHEBI:43474"/>
        <dbReference type="ChEBI" id="CHEBI:57416"/>
        <dbReference type="ChEBI" id="CHEBI:57822"/>
        <dbReference type="ChEBI" id="CHEBI:456216"/>
        <dbReference type="EC" id="6.3.2.4"/>
    </reaction>
</comment>
<evidence type="ECO:0000256" key="3">
    <source>
        <dbReference type="ARBA" id="ARBA00004496"/>
    </source>
</evidence>
<accession>A0ABT8T997</accession>
<dbReference type="PROSITE" id="PS00843">
    <property type="entry name" value="DALA_DALA_LIGASE_1"/>
    <property type="match status" value="1"/>
</dbReference>
<evidence type="ECO:0000256" key="8">
    <source>
        <dbReference type="ARBA" id="ARBA00022741"/>
    </source>
</evidence>
<dbReference type="Pfam" id="PF07478">
    <property type="entry name" value="Dala_Dala_lig_C"/>
    <property type="match status" value="1"/>
</dbReference>
<sequence length="346" mass="38785">MKYAVIFGAQSWEHEISIVSAVVMKKVLNAELCFIFISPEREFYEIAPSDMKAVYFATGKYKKAKRLMITTGGFGKHSLTGFKKLDVDCYINLVHGMDGEDGKLAGILEFYGINFIGPRLEASVMSFNKVLTKKLCELCAVPSLPYEVLKRGDKLGLSLPAILKPARLGSSIGVQIVREPSELEYACDVGFEFDDTLLAEPFIEGIREFNLAGFKAEGEFHFSMIEEPKKTAFLDFEQKYLSFSGESGKRSADIDTSTQSELKDAFRRIYEAGGFDGALIRCDFFYHEGKVYLNEINPNPGSLANYLFADFTAEIECLAKHLPKQKQIKVEYNFINEINGQKGKMG</sequence>
<evidence type="ECO:0000256" key="2">
    <source>
        <dbReference type="ARBA" id="ARBA00001946"/>
    </source>
</evidence>
<evidence type="ECO:0000256" key="13">
    <source>
        <dbReference type="ARBA" id="ARBA00047614"/>
    </source>
</evidence>
<evidence type="ECO:0000256" key="9">
    <source>
        <dbReference type="ARBA" id="ARBA00022840"/>
    </source>
</evidence>
<comment type="subcellular location">
    <subcellularLocation>
        <location evidence="3">Cytoplasm</location>
    </subcellularLocation>
</comment>
<dbReference type="EMBL" id="JAULJQ010000004">
    <property type="protein sequence ID" value="MDO2409318.1"/>
    <property type="molecule type" value="Genomic_DNA"/>
</dbReference>
<dbReference type="InterPro" id="IPR013815">
    <property type="entry name" value="ATP_grasp_subdomain_1"/>
</dbReference>
<evidence type="ECO:0000256" key="4">
    <source>
        <dbReference type="ARBA" id="ARBA00010871"/>
    </source>
</evidence>
<keyword evidence="6" id="KW-0963">Cytoplasm</keyword>
<dbReference type="SUPFAM" id="SSF56059">
    <property type="entry name" value="Glutathione synthetase ATP-binding domain-like"/>
    <property type="match status" value="1"/>
</dbReference>
<keyword evidence="11" id="KW-0573">Peptidoglycan synthesis</keyword>
<keyword evidence="7 16" id="KW-0436">Ligase</keyword>
<evidence type="ECO:0000256" key="7">
    <source>
        <dbReference type="ARBA" id="ARBA00022598"/>
    </source>
</evidence>
<dbReference type="Pfam" id="PF01820">
    <property type="entry name" value="Dala_Dala_lig_N"/>
    <property type="match status" value="1"/>
</dbReference>
<evidence type="ECO:0000256" key="6">
    <source>
        <dbReference type="ARBA" id="ARBA00022490"/>
    </source>
</evidence>